<dbReference type="STRING" id="699218.HMPREF0889_0625"/>
<protein>
    <recommendedName>
        <fullName evidence="1">Uracil-DNA glycosylase-like domain-containing protein</fullName>
    </recommendedName>
</protein>
<dbReference type="OrthoDB" id="4977218at2"/>
<keyword evidence="5" id="KW-1185">Reference proteome</keyword>
<dbReference type="InterPro" id="IPR005122">
    <property type="entry name" value="Uracil-DNA_glycosylase-like"/>
</dbReference>
<evidence type="ECO:0000313" key="4">
    <source>
        <dbReference type="Proteomes" id="UP000003242"/>
    </source>
</evidence>
<dbReference type="Proteomes" id="UP000004018">
    <property type="component" value="Unassembled WGS sequence"/>
</dbReference>
<dbReference type="eggNOG" id="COG1573">
    <property type="taxonomic scope" value="Bacteria"/>
</dbReference>
<dbReference type="CDD" id="cd10035">
    <property type="entry name" value="UDG_like"/>
    <property type="match status" value="1"/>
</dbReference>
<accession>D3LTK9</accession>
<evidence type="ECO:0000313" key="5">
    <source>
        <dbReference type="Proteomes" id="UP000004018"/>
    </source>
</evidence>
<evidence type="ECO:0000313" key="2">
    <source>
        <dbReference type="EMBL" id="EFD94548.1"/>
    </source>
</evidence>
<dbReference type="EMBL" id="ADGP01000009">
    <property type="protein sequence ID" value="EFD94548.1"/>
    <property type="molecule type" value="Genomic_DNA"/>
</dbReference>
<sequence>MTLTAWLDRLQQYTGDRTFNPWRMYDPRCDIGPEAPRIRREQLASYLESRLPRASYLLIAEAAGYQGCRFSGIALTCERMLLGAHPRVRPEMILPRPGRRTSLPTSAFLTNDAQRRAGLNEPTDTYVWGAIADSGLPPYEVILWNMFPFHPYGDTPFSNRTPTGAELRAGLQFTEALLALFPSPPVIAAIGKKAAAALATAGIPARSLRHPANGGGAVFRRQFARRLQEERDGHL</sequence>
<name>D3LTK9_9FIRM</name>
<evidence type="ECO:0000259" key="1">
    <source>
        <dbReference type="Pfam" id="PF03167"/>
    </source>
</evidence>
<gene>
    <name evidence="2" type="ORF">HMPREF0889_0625</name>
    <name evidence="3" type="ORF">HMPREF1039_1565</name>
</gene>
<reference evidence="3 5" key="3">
    <citation type="submission" date="2011-04" db="EMBL/GenBank/DDBJ databases">
        <authorList>
            <person name="Harkins D.M."/>
            <person name="Madupu R."/>
            <person name="Durkin A.S."/>
            <person name="Torralba M."/>
            <person name="Methe B."/>
            <person name="Sutton G.G."/>
            <person name="Nelson K.E."/>
        </authorList>
    </citation>
    <scope>NUCLEOTIDE SEQUENCE [LARGE SCALE GENOMIC DNA]</scope>
    <source>
        <strain evidence="3 5">UPII 199-6</strain>
    </source>
</reference>
<dbReference type="RefSeq" id="WP_007391097.1">
    <property type="nucleotide sequence ID" value="NZ_ADGP01000009.1"/>
</dbReference>
<dbReference type="AlphaFoldDB" id="D3LTK9"/>
<feature type="domain" description="Uracil-DNA glycosylase-like" evidence="1">
    <location>
        <begin position="128"/>
        <end position="201"/>
    </location>
</feature>
<dbReference type="Pfam" id="PF03167">
    <property type="entry name" value="UDG"/>
    <property type="match status" value="1"/>
</dbReference>
<reference evidence="4" key="1">
    <citation type="submission" date="2009-12" db="EMBL/GenBank/DDBJ databases">
        <title>Sequence of Clostridiales genomosp. BVAB3 str. UPII9-5.</title>
        <authorList>
            <person name="Madupu R."/>
            <person name="Durkin A.S."/>
            <person name="Torralba M."/>
            <person name="Methe B."/>
            <person name="Sutton G.G."/>
            <person name="Strausberg R.L."/>
            <person name="Nelson K.E."/>
        </authorList>
    </citation>
    <scope>NUCLEOTIDE SEQUENCE [LARGE SCALE GENOMIC DNA]</scope>
    <source>
        <strain evidence="4">28L</strain>
    </source>
</reference>
<organism evidence="2 4">
    <name type="scientific">Megasphaera lornae</name>
    <dbReference type="NCBI Taxonomy" id="1000568"/>
    <lineage>
        <taxon>Bacteria</taxon>
        <taxon>Bacillati</taxon>
        <taxon>Bacillota</taxon>
        <taxon>Negativicutes</taxon>
        <taxon>Veillonellales</taxon>
        <taxon>Veillonellaceae</taxon>
        <taxon>Megasphaera</taxon>
    </lineage>
</organism>
<dbReference type="EMBL" id="AFIJ01000027">
    <property type="protein sequence ID" value="EGL40423.1"/>
    <property type="molecule type" value="Genomic_DNA"/>
</dbReference>
<evidence type="ECO:0000313" key="3">
    <source>
        <dbReference type="EMBL" id="EGL40423.1"/>
    </source>
</evidence>
<dbReference type="SUPFAM" id="SSF52141">
    <property type="entry name" value="Uracil-DNA glycosylase-like"/>
    <property type="match status" value="1"/>
</dbReference>
<dbReference type="Proteomes" id="UP000003242">
    <property type="component" value="Unassembled WGS sequence"/>
</dbReference>
<comment type="caution">
    <text evidence="2">The sequence shown here is derived from an EMBL/GenBank/DDBJ whole genome shotgun (WGS) entry which is preliminary data.</text>
</comment>
<proteinExistence type="predicted"/>
<dbReference type="Gene3D" id="3.40.470.10">
    <property type="entry name" value="Uracil-DNA glycosylase-like domain"/>
    <property type="match status" value="1"/>
</dbReference>
<dbReference type="InterPro" id="IPR036895">
    <property type="entry name" value="Uracil-DNA_glycosylase-like_sf"/>
</dbReference>
<reference evidence="2" key="2">
    <citation type="submission" date="2009-12" db="EMBL/GenBank/DDBJ databases">
        <authorList>
            <person name="Madupu R."/>
            <person name="Durkin A.S."/>
            <person name="Torralba M."/>
            <person name="Methe B."/>
            <person name="Sutton G.G."/>
            <person name="Strausberg R.L."/>
            <person name="Nelson K.E."/>
        </authorList>
    </citation>
    <scope>NUCLEOTIDE SEQUENCE</scope>
    <source>
        <strain evidence="2">28L</strain>
    </source>
</reference>